<organism evidence="14 16">
    <name type="scientific">Didymodactylos carnosus</name>
    <dbReference type="NCBI Taxonomy" id="1234261"/>
    <lineage>
        <taxon>Eukaryota</taxon>
        <taxon>Metazoa</taxon>
        <taxon>Spiralia</taxon>
        <taxon>Gnathifera</taxon>
        <taxon>Rotifera</taxon>
        <taxon>Eurotatoria</taxon>
        <taxon>Bdelloidea</taxon>
        <taxon>Philodinida</taxon>
        <taxon>Philodinidae</taxon>
        <taxon>Didymodactylos</taxon>
    </lineage>
</organism>
<name>A0A814D597_9BILA</name>
<evidence type="ECO:0000256" key="4">
    <source>
        <dbReference type="ARBA" id="ARBA00022989"/>
    </source>
</evidence>
<feature type="transmembrane region" description="Helical" evidence="12">
    <location>
        <begin position="472"/>
        <end position="496"/>
    </location>
</feature>
<protein>
    <recommendedName>
        <fullName evidence="13">G-protein coupled receptors family 1 profile domain-containing protein</fullName>
    </recommendedName>
</protein>
<dbReference type="PROSITE" id="PS50262">
    <property type="entry name" value="G_PROTEIN_RECEP_F1_2"/>
    <property type="match status" value="1"/>
</dbReference>
<dbReference type="GO" id="GO:0004930">
    <property type="term" value="F:G protein-coupled receptor activity"/>
    <property type="evidence" value="ECO:0007669"/>
    <property type="project" value="UniProtKB-KW"/>
</dbReference>
<evidence type="ECO:0000256" key="9">
    <source>
        <dbReference type="ARBA" id="ARBA00023224"/>
    </source>
</evidence>
<dbReference type="Gene3D" id="1.20.1070.10">
    <property type="entry name" value="Rhodopsin 7-helix transmembrane proteins"/>
    <property type="match status" value="2"/>
</dbReference>
<keyword evidence="9 10" id="KW-0807">Transducer</keyword>
<keyword evidence="6 12" id="KW-0472">Membrane</keyword>
<dbReference type="EMBL" id="CAJOBC010002310">
    <property type="protein sequence ID" value="CAF3726735.1"/>
    <property type="molecule type" value="Genomic_DNA"/>
</dbReference>
<dbReference type="GO" id="GO:0001591">
    <property type="term" value="F:dopamine neurotransmitter receptor activity, coupled via Gi/Go"/>
    <property type="evidence" value="ECO:0007669"/>
    <property type="project" value="TreeGrafter"/>
</dbReference>
<dbReference type="PROSITE" id="PS00237">
    <property type="entry name" value="G_PROTEIN_RECEP_F1_1"/>
    <property type="match status" value="1"/>
</dbReference>
<evidence type="ECO:0000256" key="3">
    <source>
        <dbReference type="ARBA" id="ARBA00022692"/>
    </source>
</evidence>
<dbReference type="FunFam" id="1.20.1070.10:FF:000523">
    <property type="entry name" value="5-hydroxytryptamine receptor 2B"/>
    <property type="match status" value="1"/>
</dbReference>
<feature type="transmembrane region" description="Helical" evidence="12">
    <location>
        <begin position="508"/>
        <end position="531"/>
    </location>
</feature>
<dbReference type="PANTHER" id="PTHR24248">
    <property type="entry name" value="ADRENERGIC RECEPTOR-RELATED G-PROTEIN COUPLED RECEPTOR"/>
    <property type="match status" value="1"/>
</dbReference>
<dbReference type="EMBL" id="CAJNOQ010002311">
    <property type="protein sequence ID" value="CAF0951049.1"/>
    <property type="molecule type" value="Genomic_DNA"/>
</dbReference>
<feature type="transmembrane region" description="Helical" evidence="12">
    <location>
        <begin position="23"/>
        <end position="48"/>
    </location>
</feature>
<evidence type="ECO:0000259" key="13">
    <source>
        <dbReference type="PROSITE" id="PS50262"/>
    </source>
</evidence>
<dbReference type="OrthoDB" id="10034726at2759"/>
<dbReference type="GO" id="GO:0005886">
    <property type="term" value="C:plasma membrane"/>
    <property type="evidence" value="ECO:0007669"/>
    <property type="project" value="UniProtKB-SubCell"/>
</dbReference>
<feature type="transmembrane region" description="Helical" evidence="12">
    <location>
        <begin position="140"/>
        <end position="163"/>
    </location>
</feature>
<evidence type="ECO:0000256" key="12">
    <source>
        <dbReference type="SAM" id="Phobius"/>
    </source>
</evidence>
<evidence type="ECO:0000256" key="7">
    <source>
        <dbReference type="ARBA" id="ARBA00023157"/>
    </source>
</evidence>
<feature type="domain" description="G-protein coupled receptors family 1 profile" evidence="13">
    <location>
        <begin position="40"/>
        <end position="528"/>
    </location>
</feature>
<dbReference type="AlphaFoldDB" id="A0A814D597"/>
<evidence type="ECO:0000313" key="14">
    <source>
        <dbReference type="EMBL" id="CAF0951049.1"/>
    </source>
</evidence>
<dbReference type="InterPro" id="IPR000276">
    <property type="entry name" value="GPCR_Rhodpsn"/>
</dbReference>
<dbReference type="SMART" id="SM01381">
    <property type="entry name" value="7TM_GPCR_Srsx"/>
    <property type="match status" value="1"/>
</dbReference>
<dbReference type="PANTHER" id="PTHR24248:SF125">
    <property type="entry name" value="DOPAMINE D2-LIKE RECEPTOR"/>
    <property type="match status" value="1"/>
</dbReference>
<evidence type="ECO:0000256" key="2">
    <source>
        <dbReference type="ARBA" id="ARBA00022475"/>
    </source>
</evidence>
<dbReference type="GO" id="GO:0045202">
    <property type="term" value="C:synapse"/>
    <property type="evidence" value="ECO:0007669"/>
    <property type="project" value="GOC"/>
</dbReference>
<evidence type="ECO:0000256" key="5">
    <source>
        <dbReference type="ARBA" id="ARBA00023040"/>
    </source>
</evidence>
<evidence type="ECO:0000256" key="10">
    <source>
        <dbReference type="RuleBase" id="RU000688"/>
    </source>
</evidence>
<proteinExistence type="inferred from homology"/>
<dbReference type="InterPro" id="IPR017452">
    <property type="entry name" value="GPCR_Rhodpsn_7TM"/>
</dbReference>
<evidence type="ECO:0000256" key="1">
    <source>
        <dbReference type="ARBA" id="ARBA00004651"/>
    </source>
</evidence>
<comment type="subcellular location">
    <subcellularLocation>
        <location evidence="1">Cell membrane</location>
        <topology evidence="1">Multi-pass membrane protein</topology>
    </subcellularLocation>
</comment>
<keyword evidence="3 10" id="KW-0812">Transmembrane</keyword>
<feature type="transmembrane region" description="Helical" evidence="12">
    <location>
        <begin position="60"/>
        <end position="82"/>
    </location>
</feature>
<feature type="compositionally biased region" description="Polar residues" evidence="11">
    <location>
        <begin position="324"/>
        <end position="340"/>
    </location>
</feature>
<reference evidence="14" key="1">
    <citation type="submission" date="2021-02" db="EMBL/GenBank/DDBJ databases">
        <authorList>
            <person name="Nowell W R."/>
        </authorList>
    </citation>
    <scope>NUCLEOTIDE SEQUENCE</scope>
</reference>
<evidence type="ECO:0000256" key="8">
    <source>
        <dbReference type="ARBA" id="ARBA00023170"/>
    </source>
</evidence>
<dbReference type="Proteomes" id="UP000663829">
    <property type="component" value="Unassembled WGS sequence"/>
</dbReference>
<evidence type="ECO:0000256" key="11">
    <source>
        <dbReference type="SAM" id="MobiDB-lite"/>
    </source>
</evidence>
<keyword evidence="16" id="KW-1185">Reference proteome</keyword>
<dbReference type="SUPFAM" id="SSF81321">
    <property type="entry name" value="Family A G protein-coupled receptor-like"/>
    <property type="match status" value="1"/>
</dbReference>
<dbReference type="Pfam" id="PF00001">
    <property type="entry name" value="7tm_1"/>
    <property type="match status" value="2"/>
</dbReference>
<feature type="transmembrane region" description="Helical" evidence="12">
    <location>
        <begin position="183"/>
        <end position="204"/>
    </location>
</feature>
<sequence>MNANVSSFLNENVVGATTTNYSYYWPALLLTSFSFIGIIGNLLVCLAIATEKKLQNITNWFLFSLALADMLVSGLVIPLAIVKEFTGLWILGPLICDLWIFLDVCSCTSSIMHIVVISIDRYLAIEDPLNARNRNRKCKIWGLIILVWFIAIFLSSPIIFLGIINPNNVIVNGQCLLNNNIFIIYGSVVAFVIPLCIVIVMYTLTVNRLKKQIKQCQTQLANEQLARAASLVARPFLRRHIPIATTTKTQTYIPMKKLNNSIRRTRLKNANQCSIETDNNSDNELTKPIVDINNSTSTTHRRILKLVENSLPQSSDDSEEDLTDVNQTNTISISPTSSFRQRTHSPHAEYSQCPKNPFCQLKCTCQHHHQQQQQQQQQQLQQVEKQKLIETGGTTPSLTTNQTEQSKSFINFFKHVRQCMHGSNVDERQQLQLRTAKPFNGRPSLKRRRLRQRPYNISSRSKSSAVRNEQKAVKVLGVVFVIFVIAWFPFCIMNLLQAVCKKCLINIQIINILSWLGYVSSTINPLVYTIFNRNFRIKFIQLLKFQCYSTTNLYYLHHNQHTSRLQRKNCLIINDIKRFNKQYQTETQQSPQTKLSMPSNI</sequence>
<dbReference type="PRINTS" id="PR00237">
    <property type="entry name" value="GPCRRHODOPSN"/>
</dbReference>
<keyword evidence="8 10" id="KW-0675">Receptor</keyword>
<keyword evidence="5 10" id="KW-0297">G-protein coupled receptor</keyword>
<evidence type="ECO:0000313" key="15">
    <source>
        <dbReference type="EMBL" id="CAF3726735.1"/>
    </source>
</evidence>
<keyword evidence="4 12" id="KW-1133">Transmembrane helix</keyword>
<feature type="transmembrane region" description="Helical" evidence="12">
    <location>
        <begin position="88"/>
        <end position="119"/>
    </location>
</feature>
<dbReference type="Proteomes" id="UP000681722">
    <property type="component" value="Unassembled WGS sequence"/>
</dbReference>
<comment type="caution">
    <text evidence="14">The sequence shown here is derived from an EMBL/GenBank/DDBJ whole genome shotgun (WGS) entry which is preliminary data.</text>
</comment>
<comment type="similarity">
    <text evidence="10">Belongs to the G-protein coupled receptor 1 family.</text>
</comment>
<gene>
    <name evidence="14" type="ORF">GPM918_LOCUS11245</name>
    <name evidence="15" type="ORF">SRO942_LOCUS11244</name>
</gene>
<keyword evidence="7" id="KW-1015">Disulfide bond</keyword>
<accession>A0A814D597</accession>
<evidence type="ECO:0000313" key="16">
    <source>
        <dbReference type="Proteomes" id="UP000663829"/>
    </source>
</evidence>
<evidence type="ECO:0000256" key="6">
    <source>
        <dbReference type="ARBA" id="ARBA00023136"/>
    </source>
</evidence>
<feature type="region of interest" description="Disordered" evidence="11">
    <location>
        <begin position="309"/>
        <end position="350"/>
    </location>
</feature>
<keyword evidence="2" id="KW-1003">Cell membrane</keyword>